<accession>A0AB39UJF9</accession>
<feature type="domain" description="Methyltransferase" evidence="1">
    <location>
        <begin position="88"/>
        <end position="184"/>
    </location>
</feature>
<dbReference type="CDD" id="cd02440">
    <property type="entry name" value="AdoMet_MTases"/>
    <property type="match status" value="1"/>
</dbReference>
<dbReference type="GO" id="GO:0008168">
    <property type="term" value="F:methyltransferase activity"/>
    <property type="evidence" value="ECO:0007669"/>
    <property type="project" value="UniProtKB-KW"/>
</dbReference>
<name>A0AB39UJF9_9BIFI</name>
<proteinExistence type="predicted"/>
<dbReference type="InterPro" id="IPR041698">
    <property type="entry name" value="Methyltransf_25"/>
</dbReference>
<dbReference type="InterPro" id="IPR029063">
    <property type="entry name" value="SAM-dependent_MTases_sf"/>
</dbReference>
<dbReference type="AlphaFoldDB" id="A0AB39UJF9"/>
<reference evidence="3" key="1">
    <citation type="submission" date="2023-07" db="EMBL/GenBank/DDBJ databases">
        <title>Bifidobacterium aquikefiriaerophilum sp. nov. and Bifidobacterium eccum sp. nov., isolated from water kefir.</title>
        <authorList>
            <person name="Breselge S."/>
            <person name="Bellassi P."/>
            <person name="Barcenilla C."/>
            <person name="Alvarez-Ordonez A."/>
            <person name="Morelli L."/>
            <person name="Cotter P.D."/>
        </authorList>
    </citation>
    <scope>NUCLEOTIDE SEQUENCE</scope>
    <source>
        <strain evidence="4">WK012_4_13</strain>
        <strain evidence="3">WK013_4_14</strain>
        <strain evidence="2">WK048_4_13</strain>
    </source>
</reference>
<evidence type="ECO:0000313" key="3">
    <source>
        <dbReference type="EMBL" id="XDS49285.1"/>
    </source>
</evidence>
<dbReference type="EMBL" id="CP129682">
    <property type="protein sequence ID" value="XDS49285.1"/>
    <property type="molecule type" value="Genomic_DNA"/>
</dbReference>
<sequence length="304" mass="33872">MVDVHSSLGGCPDQRGCRDRGRIQDRQDINDNLENWNDRATVHMNGGYGDIDAFADNPEAITQVVRRDYEVLAPHLKERAIQGKRLLHLQCHIGLDTVSWYRLGATQVHGLDFSDVSLDYARSIAERAHATIDFVQGDARHADLALPDCLNMFDAVVTSVGTITWLPELSDWARSIASLLTPGGVFMVRDDHPLLFALDNSGLDLKQGYFSGTESTYESDASYTKGSAGKIAHTKNHNWAHDFHEIVESLIDAGLSIESLDEHRIADWQSLPMLVPNDEEGGWRMPQELPDIPLTFSIVARKGR</sequence>
<dbReference type="EC" id="2.1.-.-" evidence="3"/>
<dbReference type="KEGG" id="bfk:QN062_09010"/>
<evidence type="ECO:0000259" key="1">
    <source>
        <dbReference type="Pfam" id="PF13649"/>
    </source>
</evidence>
<dbReference type="SUPFAM" id="SSF53335">
    <property type="entry name" value="S-adenosyl-L-methionine-dependent methyltransferases"/>
    <property type="match status" value="1"/>
</dbReference>
<dbReference type="RefSeq" id="WP_369341472.1">
    <property type="nucleotide sequence ID" value="NZ_CP129675.1"/>
</dbReference>
<protein>
    <submittedName>
        <fullName evidence="3">Class I SAM-dependent methyltransferase</fullName>
        <ecNumber evidence="3">2.1.-.-</ecNumber>
    </submittedName>
</protein>
<evidence type="ECO:0000313" key="2">
    <source>
        <dbReference type="EMBL" id="XDS45933.1"/>
    </source>
</evidence>
<evidence type="ECO:0000313" key="4">
    <source>
        <dbReference type="EMBL" id="XDS50508.1"/>
    </source>
</evidence>
<gene>
    <name evidence="4" type="ORF">QN062_09010</name>
    <name evidence="3" type="ORF">QN216_03205</name>
    <name evidence="2" type="ORF">QN217_07240</name>
</gene>
<dbReference type="EMBL" id="CP129683">
    <property type="protein sequence ID" value="XDS50508.1"/>
    <property type="molecule type" value="Genomic_DNA"/>
</dbReference>
<dbReference type="EMBL" id="CP129675">
    <property type="protein sequence ID" value="XDS45933.1"/>
    <property type="molecule type" value="Genomic_DNA"/>
</dbReference>
<keyword evidence="3" id="KW-0489">Methyltransferase</keyword>
<dbReference type="Gene3D" id="3.40.50.150">
    <property type="entry name" value="Vaccinia Virus protein VP39"/>
    <property type="match status" value="1"/>
</dbReference>
<keyword evidence="3" id="KW-0808">Transferase</keyword>
<organism evidence="3">
    <name type="scientific">Bifidobacterium fermentum</name>
    <dbReference type="NCBI Taxonomy" id="3059035"/>
    <lineage>
        <taxon>Bacteria</taxon>
        <taxon>Bacillati</taxon>
        <taxon>Actinomycetota</taxon>
        <taxon>Actinomycetes</taxon>
        <taxon>Bifidobacteriales</taxon>
        <taxon>Bifidobacteriaceae</taxon>
        <taxon>Bifidobacterium</taxon>
    </lineage>
</organism>
<dbReference type="GO" id="GO:0032259">
    <property type="term" value="P:methylation"/>
    <property type="evidence" value="ECO:0007669"/>
    <property type="project" value="UniProtKB-KW"/>
</dbReference>
<dbReference type="Pfam" id="PF13649">
    <property type="entry name" value="Methyltransf_25"/>
    <property type="match status" value="1"/>
</dbReference>